<dbReference type="Gene3D" id="3.90.25.10">
    <property type="entry name" value="UDP-galactose 4-epimerase, domain 1"/>
    <property type="match status" value="1"/>
</dbReference>
<proteinExistence type="inferred from homology"/>
<dbReference type="EC" id="5.1.3.2" evidence="5 9"/>
<evidence type="ECO:0000256" key="3">
    <source>
        <dbReference type="ARBA" id="ARBA00004947"/>
    </source>
</evidence>
<comment type="similarity">
    <text evidence="4 9">Belongs to the NAD(P)-dependent epimerase/dehydratase family.</text>
</comment>
<reference evidence="11 12" key="1">
    <citation type="submission" date="2016-06" db="EMBL/GenBank/DDBJ databases">
        <title>Draft genome of Moraxella atlantae CCUG 66109.</title>
        <authorList>
            <person name="Salva-Serra F."/>
            <person name="Engstrom-Jakobsson H."/>
            <person name="Thorell K."/>
            <person name="Gonzales-Siles L."/>
            <person name="Karlsson R."/>
            <person name="Boulund F."/>
            <person name="Engstrand L."/>
            <person name="Kristiansson E."/>
            <person name="Moore E."/>
        </authorList>
    </citation>
    <scope>NUCLEOTIDE SEQUENCE [LARGE SCALE GENOMIC DNA]</scope>
    <source>
        <strain evidence="11 12">CCUG 66109</strain>
    </source>
</reference>
<evidence type="ECO:0000256" key="2">
    <source>
        <dbReference type="ARBA" id="ARBA00001911"/>
    </source>
</evidence>
<dbReference type="Gene3D" id="3.40.50.720">
    <property type="entry name" value="NAD(P)-binding Rossmann-like Domain"/>
    <property type="match status" value="1"/>
</dbReference>
<feature type="domain" description="NAD(P)-binding" evidence="10">
    <location>
        <begin position="5"/>
        <end position="324"/>
    </location>
</feature>
<evidence type="ECO:0000256" key="7">
    <source>
        <dbReference type="ARBA" id="ARBA00023027"/>
    </source>
</evidence>
<keyword evidence="7 9" id="KW-0520">NAD</keyword>
<evidence type="ECO:0000259" key="10">
    <source>
        <dbReference type="Pfam" id="PF16363"/>
    </source>
</evidence>
<dbReference type="STRING" id="34059.A9308_02150"/>
<dbReference type="AlphaFoldDB" id="A0A1B8QG97"/>
<dbReference type="Pfam" id="PF16363">
    <property type="entry name" value="GDP_Man_Dehyd"/>
    <property type="match status" value="1"/>
</dbReference>
<keyword evidence="8 9" id="KW-0413">Isomerase</keyword>
<evidence type="ECO:0000256" key="9">
    <source>
        <dbReference type="RuleBase" id="RU366046"/>
    </source>
</evidence>
<dbReference type="CDD" id="cd05247">
    <property type="entry name" value="UDP_G4E_1_SDR_e"/>
    <property type="match status" value="1"/>
</dbReference>
<dbReference type="PANTHER" id="PTHR43725">
    <property type="entry name" value="UDP-GLUCOSE 4-EPIMERASE"/>
    <property type="match status" value="1"/>
</dbReference>
<name>A0A1B8QG97_9GAMM</name>
<dbReference type="GO" id="GO:0005829">
    <property type="term" value="C:cytosol"/>
    <property type="evidence" value="ECO:0007669"/>
    <property type="project" value="TreeGrafter"/>
</dbReference>
<dbReference type="RefSeq" id="WP_067234247.1">
    <property type="nucleotide sequence ID" value="NZ_CP171125.1"/>
</dbReference>
<dbReference type="InterPro" id="IPR005886">
    <property type="entry name" value="UDP_G4E"/>
</dbReference>
<evidence type="ECO:0000313" key="11">
    <source>
        <dbReference type="EMBL" id="OBX81038.1"/>
    </source>
</evidence>
<keyword evidence="9" id="KW-0119">Carbohydrate metabolism</keyword>
<evidence type="ECO:0000256" key="6">
    <source>
        <dbReference type="ARBA" id="ARBA00018569"/>
    </source>
</evidence>
<comment type="catalytic activity">
    <reaction evidence="1 9">
        <text>UDP-alpha-D-glucose = UDP-alpha-D-galactose</text>
        <dbReference type="Rhea" id="RHEA:22168"/>
        <dbReference type="ChEBI" id="CHEBI:58885"/>
        <dbReference type="ChEBI" id="CHEBI:66914"/>
        <dbReference type="EC" id="5.1.3.2"/>
    </reaction>
</comment>
<dbReference type="UniPathway" id="UPA00214"/>
<evidence type="ECO:0000256" key="1">
    <source>
        <dbReference type="ARBA" id="ARBA00000083"/>
    </source>
</evidence>
<dbReference type="InterPro" id="IPR016040">
    <property type="entry name" value="NAD(P)-bd_dom"/>
</dbReference>
<gene>
    <name evidence="11" type="ORF">A9308_02150</name>
</gene>
<comment type="pathway">
    <text evidence="3 9">Carbohydrate metabolism; galactose metabolism.</text>
</comment>
<dbReference type="Proteomes" id="UP000092508">
    <property type="component" value="Unassembled WGS sequence"/>
</dbReference>
<comment type="caution">
    <text evidence="11">The sequence shown here is derived from an EMBL/GenBank/DDBJ whole genome shotgun (WGS) entry which is preliminary data.</text>
</comment>
<dbReference type="NCBIfam" id="TIGR01179">
    <property type="entry name" value="galE"/>
    <property type="match status" value="1"/>
</dbReference>
<dbReference type="NCBIfam" id="NF007956">
    <property type="entry name" value="PRK10675.1"/>
    <property type="match status" value="1"/>
</dbReference>
<dbReference type="OrthoDB" id="9803010at2"/>
<accession>A0A1B8QG97</accession>
<dbReference type="GO" id="GO:0003978">
    <property type="term" value="F:UDP-glucose 4-epimerase activity"/>
    <property type="evidence" value="ECO:0007669"/>
    <property type="project" value="UniProtKB-UniRule"/>
</dbReference>
<sequence>MQKILVTGGAGYIGSHTLIELLDAGFMPVVYDNFSNSQPQVLDRVAQLTGHQIICIKADILDKAALQQAFHVHDFYAVIHFAGLKAVGESVAKPLWYYQNNVTGTLNLLEVMAAHDVKRLIFSSSATVYGDPQTLPIQESSPRSATNPYGQTKLTIEYILADLAKSDADWGIISLRYFNPIGAHASGQIGENPNGIPNNLMPYISQVAVGRLPQLQVFGDDYDTVDGTGVRDYIHVVDLAKGHVAALDYVKHAQGFTPINLGTGQGTSVKQLIDAFENATGQTVPYVIAPRRAGDIASCYASADKAKQLLHWQAILDIADMCRDSWRWQSSNPQGYV</sequence>
<dbReference type="PANTHER" id="PTHR43725:SF47">
    <property type="entry name" value="UDP-GLUCOSE 4-EPIMERASE"/>
    <property type="match status" value="1"/>
</dbReference>
<comment type="subunit">
    <text evidence="9">Homodimer.</text>
</comment>
<evidence type="ECO:0000256" key="5">
    <source>
        <dbReference type="ARBA" id="ARBA00013189"/>
    </source>
</evidence>
<dbReference type="InterPro" id="IPR036291">
    <property type="entry name" value="NAD(P)-bd_dom_sf"/>
</dbReference>
<dbReference type="EMBL" id="LZMZ01000002">
    <property type="protein sequence ID" value="OBX81038.1"/>
    <property type="molecule type" value="Genomic_DNA"/>
</dbReference>
<protein>
    <recommendedName>
        <fullName evidence="6 9">UDP-glucose 4-epimerase</fullName>
        <ecNumber evidence="5 9">5.1.3.2</ecNumber>
    </recommendedName>
</protein>
<dbReference type="SUPFAM" id="SSF51735">
    <property type="entry name" value="NAD(P)-binding Rossmann-fold domains"/>
    <property type="match status" value="1"/>
</dbReference>
<comment type="cofactor">
    <cofactor evidence="2 9">
        <name>NAD(+)</name>
        <dbReference type="ChEBI" id="CHEBI:57540"/>
    </cofactor>
</comment>
<organism evidence="11 12">
    <name type="scientific">Faucicola atlantae</name>
    <dbReference type="NCBI Taxonomy" id="34059"/>
    <lineage>
        <taxon>Bacteria</taxon>
        <taxon>Pseudomonadati</taxon>
        <taxon>Pseudomonadota</taxon>
        <taxon>Gammaproteobacteria</taxon>
        <taxon>Moraxellales</taxon>
        <taxon>Moraxellaceae</taxon>
        <taxon>Faucicola</taxon>
    </lineage>
</organism>
<evidence type="ECO:0000256" key="4">
    <source>
        <dbReference type="ARBA" id="ARBA00007637"/>
    </source>
</evidence>
<evidence type="ECO:0000256" key="8">
    <source>
        <dbReference type="ARBA" id="ARBA00023235"/>
    </source>
</evidence>
<evidence type="ECO:0000313" key="12">
    <source>
        <dbReference type="Proteomes" id="UP000092508"/>
    </source>
</evidence>
<dbReference type="GO" id="GO:0006012">
    <property type="term" value="P:galactose metabolic process"/>
    <property type="evidence" value="ECO:0007669"/>
    <property type="project" value="UniProtKB-UniPathway"/>
</dbReference>